<feature type="compositionally biased region" description="Polar residues" evidence="1">
    <location>
        <begin position="1"/>
        <end position="12"/>
    </location>
</feature>
<organism evidence="2 3">
    <name type="scientific">Dreissena polymorpha</name>
    <name type="common">Zebra mussel</name>
    <name type="synonym">Mytilus polymorpha</name>
    <dbReference type="NCBI Taxonomy" id="45954"/>
    <lineage>
        <taxon>Eukaryota</taxon>
        <taxon>Metazoa</taxon>
        <taxon>Spiralia</taxon>
        <taxon>Lophotrochozoa</taxon>
        <taxon>Mollusca</taxon>
        <taxon>Bivalvia</taxon>
        <taxon>Autobranchia</taxon>
        <taxon>Heteroconchia</taxon>
        <taxon>Euheterodonta</taxon>
        <taxon>Imparidentia</taxon>
        <taxon>Neoheterodontei</taxon>
        <taxon>Myida</taxon>
        <taxon>Dreissenoidea</taxon>
        <taxon>Dreissenidae</taxon>
        <taxon>Dreissena</taxon>
    </lineage>
</organism>
<sequence length="59" mass="6285">MDSDTGSPNSGAFNLACGHESSSGFSSSKSSNSESSNLFENEQFTFDFDRFSLSDISTS</sequence>
<accession>A0A9D4GXF4</accession>
<evidence type="ECO:0000313" key="3">
    <source>
        <dbReference type="Proteomes" id="UP000828390"/>
    </source>
</evidence>
<protein>
    <submittedName>
        <fullName evidence="2">Uncharacterized protein</fullName>
    </submittedName>
</protein>
<comment type="caution">
    <text evidence="2">The sequence shown here is derived from an EMBL/GenBank/DDBJ whole genome shotgun (WGS) entry which is preliminary data.</text>
</comment>
<name>A0A9D4GXF4_DREPO</name>
<dbReference type="EMBL" id="JAIWYP010000005">
    <property type="protein sequence ID" value="KAH3825324.1"/>
    <property type="molecule type" value="Genomic_DNA"/>
</dbReference>
<feature type="compositionally biased region" description="Low complexity" evidence="1">
    <location>
        <begin position="20"/>
        <end position="35"/>
    </location>
</feature>
<feature type="region of interest" description="Disordered" evidence="1">
    <location>
        <begin position="1"/>
        <end position="35"/>
    </location>
</feature>
<evidence type="ECO:0000313" key="2">
    <source>
        <dbReference type="EMBL" id="KAH3825324.1"/>
    </source>
</evidence>
<evidence type="ECO:0000256" key="1">
    <source>
        <dbReference type="SAM" id="MobiDB-lite"/>
    </source>
</evidence>
<gene>
    <name evidence="2" type="ORF">DPMN_127198</name>
</gene>
<dbReference type="Proteomes" id="UP000828390">
    <property type="component" value="Unassembled WGS sequence"/>
</dbReference>
<reference evidence="2" key="2">
    <citation type="submission" date="2020-11" db="EMBL/GenBank/DDBJ databases">
        <authorList>
            <person name="McCartney M.A."/>
            <person name="Auch B."/>
            <person name="Kono T."/>
            <person name="Mallez S."/>
            <person name="Becker A."/>
            <person name="Gohl D.M."/>
            <person name="Silverstein K.A.T."/>
            <person name="Koren S."/>
            <person name="Bechman K.B."/>
            <person name="Herman A."/>
            <person name="Abrahante J.E."/>
            <person name="Garbe J."/>
        </authorList>
    </citation>
    <scope>NUCLEOTIDE SEQUENCE</scope>
    <source>
        <strain evidence="2">Duluth1</strain>
        <tissue evidence="2">Whole animal</tissue>
    </source>
</reference>
<dbReference type="AlphaFoldDB" id="A0A9D4GXF4"/>
<keyword evidence="3" id="KW-1185">Reference proteome</keyword>
<proteinExistence type="predicted"/>
<reference evidence="2" key="1">
    <citation type="journal article" date="2019" name="bioRxiv">
        <title>The Genome of the Zebra Mussel, Dreissena polymorpha: A Resource for Invasive Species Research.</title>
        <authorList>
            <person name="McCartney M.A."/>
            <person name="Auch B."/>
            <person name="Kono T."/>
            <person name="Mallez S."/>
            <person name="Zhang Y."/>
            <person name="Obille A."/>
            <person name="Becker A."/>
            <person name="Abrahante J.E."/>
            <person name="Garbe J."/>
            <person name="Badalamenti J.P."/>
            <person name="Herman A."/>
            <person name="Mangelson H."/>
            <person name="Liachko I."/>
            <person name="Sullivan S."/>
            <person name="Sone E.D."/>
            <person name="Koren S."/>
            <person name="Silverstein K.A.T."/>
            <person name="Beckman K.B."/>
            <person name="Gohl D.M."/>
        </authorList>
    </citation>
    <scope>NUCLEOTIDE SEQUENCE</scope>
    <source>
        <strain evidence="2">Duluth1</strain>
        <tissue evidence="2">Whole animal</tissue>
    </source>
</reference>